<reference evidence="2" key="1">
    <citation type="journal article" date="2023" name="Science">
        <title>Genome structures resolve the early diversification of teleost fishes.</title>
        <authorList>
            <person name="Parey E."/>
            <person name="Louis A."/>
            <person name="Montfort J."/>
            <person name="Bouchez O."/>
            <person name="Roques C."/>
            <person name="Iampietro C."/>
            <person name="Lluch J."/>
            <person name="Castinel A."/>
            <person name="Donnadieu C."/>
            <person name="Desvignes T."/>
            <person name="Floi Bucao C."/>
            <person name="Jouanno E."/>
            <person name="Wen M."/>
            <person name="Mejri S."/>
            <person name="Dirks R."/>
            <person name="Jansen H."/>
            <person name="Henkel C."/>
            <person name="Chen W.J."/>
            <person name="Zahm M."/>
            <person name="Cabau C."/>
            <person name="Klopp C."/>
            <person name="Thompson A.W."/>
            <person name="Robinson-Rechavi M."/>
            <person name="Braasch I."/>
            <person name="Lecointre G."/>
            <person name="Bobe J."/>
            <person name="Postlethwait J.H."/>
            <person name="Berthelot C."/>
            <person name="Roest Crollius H."/>
            <person name="Guiguen Y."/>
        </authorList>
    </citation>
    <scope>NUCLEOTIDE SEQUENCE</scope>
    <source>
        <strain evidence="2">NC1722</strain>
    </source>
</reference>
<evidence type="ECO:0000313" key="2">
    <source>
        <dbReference type="EMBL" id="KAJ8418500.1"/>
    </source>
</evidence>
<name>A0AAD7X326_9TELE</name>
<dbReference type="EMBL" id="JAINUG010000002">
    <property type="protein sequence ID" value="KAJ8418500.1"/>
    <property type="molecule type" value="Genomic_DNA"/>
</dbReference>
<accession>A0AAD7X326</accession>
<protein>
    <submittedName>
        <fullName evidence="2">Uncharacterized protein</fullName>
    </submittedName>
</protein>
<organism evidence="2 3">
    <name type="scientific">Aldrovandia affinis</name>
    <dbReference type="NCBI Taxonomy" id="143900"/>
    <lineage>
        <taxon>Eukaryota</taxon>
        <taxon>Metazoa</taxon>
        <taxon>Chordata</taxon>
        <taxon>Craniata</taxon>
        <taxon>Vertebrata</taxon>
        <taxon>Euteleostomi</taxon>
        <taxon>Actinopterygii</taxon>
        <taxon>Neopterygii</taxon>
        <taxon>Teleostei</taxon>
        <taxon>Notacanthiformes</taxon>
        <taxon>Halosauridae</taxon>
        <taxon>Aldrovandia</taxon>
    </lineage>
</organism>
<feature type="compositionally biased region" description="Polar residues" evidence="1">
    <location>
        <begin position="1"/>
        <end position="10"/>
    </location>
</feature>
<keyword evidence="3" id="KW-1185">Reference proteome</keyword>
<proteinExistence type="predicted"/>
<gene>
    <name evidence="2" type="ORF">AAFF_G00142090</name>
</gene>
<sequence length="93" mass="10383">MPITFRTRTSTPKDLDCDIQYDGRQAKPRERAGEAESSSRRRAGVDWHQGTPMEEAGQGRASDGGCGRWALRMGKDFGRRSGVTDGNNLQWQL</sequence>
<feature type="compositionally biased region" description="Basic and acidic residues" evidence="1">
    <location>
        <begin position="24"/>
        <end position="45"/>
    </location>
</feature>
<evidence type="ECO:0000313" key="3">
    <source>
        <dbReference type="Proteomes" id="UP001221898"/>
    </source>
</evidence>
<dbReference type="Proteomes" id="UP001221898">
    <property type="component" value="Unassembled WGS sequence"/>
</dbReference>
<evidence type="ECO:0000256" key="1">
    <source>
        <dbReference type="SAM" id="MobiDB-lite"/>
    </source>
</evidence>
<comment type="caution">
    <text evidence="2">The sequence shown here is derived from an EMBL/GenBank/DDBJ whole genome shotgun (WGS) entry which is preliminary data.</text>
</comment>
<dbReference type="AlphaFoldDB" id="A0AAD7X326"/>
<feature type="region of interest" description="Disordered" evidence="1">
    <location>
        <begin position="1"/>
        <end position="67"/>
    </location>
</feature>